<evidence type="ECO:0000313" key="6">
    <source>
        <dbReference type="Proteomes" id="UP000827721"/>
    </source>
</evidence>
<evidence type="ECO:0000256" key="1">
    <source>
        <dbReference type="ARBA" id="ARBA00006673"/>
    </source>
</evidence>
<evidence type="ECO:0000256" key="3">
    <source>
        <dbReference type="SAM" id="MobiDB-lite"/>
    </source>
</evidence>
<dbReference type="EMBL" id="JAFEMO010000010">
    <property type="protein sequence ID" value="KAH7561180.1"/>
    <property type="molecule type" value="Genomic_DNA"/>
</dbReference>
<dbReference type="InterPro" id="IPR013087">
    <property type="entry name" value="Znf_C2H2_type"/>
</dbReference>
<comment type="caution">
    <text evidence="5">The sequence shown here is derived from an EMBL/GenBank/DDBJ whole genome shotgun (WGS) entry which is preliminary data.</text>
</comment>
<gene>
    <name evidence="5" type="ORF">JRO89_XS10G0185900</name>
</gene>
<name>A0ABQ8HJD0_9ROSI</name>
<keyword evidence="2" id="KW-0863">Zinc-finger</keyword>
<feature type="compositionally biased region" description="Low complexity" evidence="3">
    <location>
        <begin position="136"/>
        <end position="152"/>
    </location>
</feature>
<evidence type="ECO:0000256" key="2">
    <source>
        <dbReference type="PROSITE-ProRule" id="PRU00042"/>
    </source>
</evidence>
<dbReference type="PROSITE" id="PS50157">
    <property type="entry name" value="ZINC_FINGER_C2H2_2"/>
    <property type="match status" value="1"/>
</dbReference>
<keyword evidence="6" id="KW-1185">Reference proteome</keyword>
<keyword evidence="2" id="KW-0862">Zinc</keyword>
<feature type="domain" description="C2H2-type" evidence="4">
    <location>
        <begin position="248"/>
        <end position="274"/>
    </location>
</feature>
<feature type="compositionally biased region" description="Acidic residues" evidence="3">
    <location>
        <begin position="99"/>
        <end position="117"/>
    </location>
</feature>
<feature type="compositionally biased region" description="Acidic residues" evidence="3">
    <location>
        <begin position="161"/>
        <end position="186"/>
    </location>
</feature>
<protein>
    <recommendedName>
        <fullName evidence="4">C2H2-type domain-containing protein</fullName>
    </recommendedName>
</protein>
<keyword evidence="2" id="KW-0479">Metal-binding</keyword>
<feature type="compositionally biased region" description="Polar residues" evidence="3">
    <location>
        <begin position="244"/>
        <end position="266"/>
    </location>
</feature>
<accession>A0ABQ8HJD0</accession>
<dbReference type="PROSITE" id="PS00028">
    <property type="entry name" value="ZINC_FINGER_C2H2_1"/>
    <property type="match status" value="1"/>
</dbReference>
<evidence type="ECO:0000313" key="5">
    <source>
        <dbReference type="EMBL" id="KAH7561180.1"/>
    </source>
</evidence>
<sequence length="274" mass="29123">MEFWGVEVKAGQPLKVKPTFDNIIHLSQASLGETKKGGHDSVPVFVKFGDKKLVLGTLIPENIPQLSFDLVFEKEFELSHNWKNGSVYFCGYQTPLPQDDSEEFDMDESEEEEEEEHELPTIPAANGKAGPKVENAKAAAKAIAAKPGASAKPNKVIKPTEDEDVDSGDSDDSMEDGLEDGDSDEVDVGKKRPAGSATKTPISAKKAKAGTPQTDGKKGAHVATPYPSKQGGKTPANGEKTPKSGGQLSCKSCTKTFGSDGALQSHTKAKHSGK</sequence>
<dbReference type="Pfam" id="PF17800">
    <property type="entry name" value="NPL"/>
    <property type="match status" value="1"/>
</dbReference>
<feature type="region of interest" description="Disordered" evidence="3">
    <location>
        <begin position="97"/>
        <end position="274"/>
    </location>
</feature>
<dbReference type="Proteomes" id="UP000827721">
    <property type="component" value="Unassembled WGS sequence"/>
</dbReference>
<dbReference type="InterPro" id="IPR041232">
    <property type="entry name" value="NPL"/>
</dbReference>
<comment type="similarity">
    <text evidence="1">Belongs to the histone deacetylase HD2 family.</text>
</comment>
<proteinExistence type="inferred from homology"/>
<organism evidence="5 6">
    <name type="scientific">Xanthoceras sorbifolium</name>
    <dbReference type="NCBI Taxonomy" id="99658"/>
    <lineage>
        <taxon>Eukaryota</taxon>
        <taxon>Viridiplantae</taxon>
        <taxon>Streptophyta</taxon>
        <taxon>Embryophyta</taxon>
        <taxon>Tracheophyta</taxon>
        <taxon>Spermatophyta</taxon>
        <taxon>Magnoliopsida</taxon>
        <taxon>eudicotyledons</taxon>
        <taxon>Gunneridae</taxon>
        <taxon>Pentapetalae</taxon>
        <taxon>rosids</taxon>
        <taxon>malvids</taxon>
        <taxon>Sapindales</taxon>
        <taxon>Sapindaceae</taxon>
        <taxon>Xanthoceroideae</taxon>
        <taxon>Xanthoceras</taxon>
    </lineage>
</organism>
<dbReference type="Gene3D" id="2.60.120.340">
    <property type="entry name" value="Nucleoplasmin core domain"/>
    <property type="match status" value="1"/>
</dbReference>
<reference evidence="5 6" key="1">
    <citation type="submission" date="2021-02" db="EMBL/GenBank/DDBJ databases">
        <title>Plant Genome Project.</title>
        <authorList>
            <person name="Zhang R.-G."/>
        </authorList>
    </citation>
    <scope>NUCLEOTIDE SEQUENCE [LARGE SCALE GENOMIC DNA]</scope>
    <source>
        <tissue evidence="5">Leaves</tissue>
    </source>
</reference>
<evidence type="ECO:0000259" key="4">
    <source>
        <dbReference type="PROSITE" id="PS50157"/>
    </source>
</evidence>